<evidence type="ECO:0000256" key="6">
    <source>
        <dbReference type="ARBA" id="ARBA00022989"/>
    </source>
</evidence>
<evidence type="ECO:0000256" key="1">
    <source>
        <dbReference type="ARBA" id="ARBA00004141"/>
    </source>
</evidence>
<evidence type="ECO:0000256" key="11">
    <source>
        <dbReference type="ARBA" id="ARBA00078564"/>
    </source>
</evidence>
<feature type="transmembrane region" description="Helical" evidence="12">
    <location>
        <begin position="309"/>
        <end position="329"/>
    </location>
</feature>
<dbReference type="Proteomes" id="UP000011721">
    <property type="component" value="Chromosome"/>
</dbReference>
<evidence type="ECO:0000256" key="4">
    <source>
        <dbReference type="ARBA" id="ARBA00022692"/>
    </source>
</evidence>
<evidence type="ECO:0000256" key="5">
    <source>
        <dbReference type="ARBA" id="ARBA00022842"/>
    </source>
</evidence>
<dbReference type="STRING" id="1167006.UWK_00758"/>
<evidence type="ECO:0000256" key="2">
    <source>
        <dbReference type="ARBA" id="ARBA00022676"/>
    </source>
</evidence>
<dbReference type="eggNOG" id="COG1215">
    <property type="taxonomic scope" value="Bacteria"/>
</dbReference>
<evidence type="ECO:0000313" key="14">
    <source>
        <dbReference type="Proteomes" id="UP000011721"/>
    </source>
</evidence>
<evidence type="ECO:0000256" key="9">
    <source>
        <dbReference type="ARBA" id="ARBA00066964"/>
    </source>
</evidence>
<dbReference type="FunFam" id="3.90.550.10:FF:000164">
    <property type="entry name" value="Beta-(1-3)-glucosyl transferase"/>
    <property type="match status" value="1"/>
</dbReference>
<feature type="transmembrane region" description="Helical" evidence="12">
    <location>
        <begin position="798"/>
        <end position="818"/>
    </location>
</feature>
<dbReference type="InterPro" id="IPR050321">
    <property type="entry name" value="Glycosyltr_2/OpgH_subfam"/>
</dbReference>
<proteinExistence type="predicted"/>
<dbReference type="KEGG" id="dsf:UWK_00758"/>
<dbReference type="HOGENOM" id="CLU_016454_0_0_7"/>
<dbReference type="InterPro" id="IPR017853">
    <property type="entry name" value="GH"/>
</dbReference>
<evidence type="ECO:0000313" key="13">
    <source>
        <dbReference type="EMBL" id="AGF77336.1"/>
    </source>
</evidence>
<reference evidence="14" key="1">
    <citation type="journal article" date="2013" name="Stand. Genomic Sci.">
        <title>Complete genome sequence of Desulfocapsa sulfexigens, a marine deltaproteobacterium specialized in disproportionating inorganic sulfur compounds.</title>
        <authorList>
            <person name="Finster K.W."/>
            <person name="Kjeldsen K.U."/>
            <person name="Kube M."/>
            <person name="Reinhardt R."/>
            <person name="Mussmann M."/>
            <person name="Amann R."/>
            <person name="Schreiber L."/>
        </authorList>
    </citation>
    <scope>NUCLEOTIDE SEQUENCE [LARGE SCALE GENOMIC DNA]</scope>
    <source>
        <strain evidence="14">DSM 10523 / SB164P1</strain>
    </source>
</reference>
<feature type="transmembrane region" description="Helical" evidence="12">
    <location>
        <begin position="679"/>
        <end position="701"/>
    </location>
</feature>
<keyword evidence="4 12" id="KW-0812">Transmembrane</keyword>
<keyword evidence="14" id="KW-1185">Reference proteome</keyword>
<dbReference type="InterPro" id="IPR029044">
    <property type="entry name" value="Nucleotide-diphossugar_trans"/>
</dbReference>
<dbReference type="EMBL" id="CP003985">
    <property type="protein sequence ID" value="AGF77336.1"/>
    <property type="molecule type" value="Genomic_DNA"/>
</dbReference>
<feature type="transmembrane region" description="Helical" evidence="12">
    <location>
        <begin position="824"/>
        <end position="846"/>
    </location>
</feature>
<accession>M1PLJ1</accession>
<dbReference type="eggNOG" id="COG5309">
    <property type="taxonomic scope" value="Bacteria"/>
</dbReference>
<comment type="catalytic activity">
    <reaction evidence="8">
        <text>a 1,2-diacyl-sn-glycerol + UDP-alpha-D-glucose = a 1,2-diacyl-3-O-(beta-D-glucopyranosyl)-sn-glycerol + UDP + H(+)</text>
        <dbReference type="Rhea" id="RHEA:17285"/>
        <dbReference type="ChEBI" id="CHEBI:15378"/>
        <dbReference type="ChEBI" id="CHEBI:17815"/>
        <dbReference type="ChEBI" id="CHEBI:58223"/>
        <dbReference type="ChEBI" id="CHEBI:58885"/>
        <dbReference type="ChEBI" id="CHEBI:75799"/>
        <dbReference type="EC" id="2.4.1.336"/>
    </reaction>
</comment>
<evidence type="ECO:0000256" key="8">
    <source>
        <dbReference type="ARBA" id="ARBA00053004"/>
    </source>
</evidence>
<dbReference type="PATRIC" id="fig|1167006.5.peg.857"/>
<dbReference type="Gene3D" id="3.20.20.80">
    <property type="entry name" value="Glycosidases"/>
    <property type="match status" value="1"/>
</dbReference>
<evidence type="ECO:0000256" key="3">
    <source>
        <dbReference type="ARBA" id="ARBA00022679"/>
    </source>
</evidence>
<keyword evidence="5" id="KW-0460">Magnesium</keyword>
<sequence>MLRVNILICIVVALICTGLWAIMNRPGQEPVWPSRIQGFSFSPLREGDNPSKGQLPSEEEIEADLALLANKTNAIRTYTVNGVYESIPRLAYKHNINVALGAWLDKDLEKNEKEIAQLIKIARENYRNVVRVVVGNETVLRGDLTVKQLNSYLDRVQAALDIPVGTAEPWHIWIKEPSLGEHVDYIGAHMLPYWEGIELQRAVGHVTNRTSLLMEKFPNKPVAIMEVGWPSNGRTIGRAQASPSNEATFLRRFLKRAEKEKYVYYVMEAFDQPWKQASEGAVGAYWGVYDLNRHPKFPFDAAIISIPEWKLLAGISVLIAFMTSALLFIDSRSLSSRGRGFLTVIAFSAASMAVLIIYNYFHQYLTVSTTLIGVMLVTGMTGVVLVLLTEAHEWAEATWIAYPRRPFIPIIVPDQELPMVSIHVPTYNEPPDMMKETLQALSRLDYPNFEVIVIDNNTKDPNVWQPVAEFCKQLGPRFRFFHEDPLPGFKAGALNFTLAKTAPEAEVVAVIDSDYAVEPQWLRELASQFTDTLVAIVQAPQDYRDSKESLFKSMCYSEYKGFFLIGMVTRNERNAIIQHGTMTMVRRSVLEDVNGWAEWCITEDAELGLRIFEKGHKAVYIAESYGKGLMPDTFNDFKKQRFRWAYGAVQILRRHAQVLFRHSGSGLTRGQRYHFIAGWLPWIADSANLLFTLSALVWSVAMALFPDKIESPLLILTALPLTLFIFKLAKMLYLYRQRVKASILQTVASALAGLALSHTISKAILLGFVTSGIPFARTPKNAASHALLRALQSAREEALIMLALWLSAYSVMVIPRMYNTPDTLVWFTFLLVQSIPYMSAVFMAIISSFSTRKNEEITL</sequence>
<dbReference type="Pfam" id="PF13641">
    <property type="entry name" value="Glyco_tranf_2_3"/>
    <property type="match status" value="1"/>
</dbReference>
<organism evidence="13 14">
    <name type="scientific">Desulfocapsa sulfexigens (strain DSM 10523 / SB164P1)</name>
    <dbReference type="NCBI Taxonomy" id="1167006"/>
    <lineage>
        <taxon>Bacteria</taxon>
        <taxon>Pseudomonadati</taxon>
        <taxon>Thermodesulfobacteriota</taxon>
        <taxon>Desulfobulbia</taxon>
        <taxon>Desulfobulbales</taxon>
        <taxon>Desulfocapsaceae</taxon>
        <taxon>Desulfocapsa</taxon>
    </lineage>
</organism>
<keyword evidence="2" id="KW-0328">Glycosyltransferase</keyword>
<evidence type="ECO:0000256" key="10">
    <source>
        <dbReference type="ARBA" id="ARBA00068721"/>
    </source>
</evidence>
<evidence type="ECO:0000256" key="12">
    <source>
        <dbReference type="SAM" id="Phobius"/>
    </source>
</evidence>
<feature type="transmembrane region" description="Helical" evidence="12">
    <location>
        <begin position="367"/>
        <end position="388"/>
    </location>
</feature>
<dbReference type="SUPFAM" id="SSF51445">
    <property type="entry name" value="(Trans)glycosidases"/>
    <property type="match status" value="1"/>
</dbReference>
<comment type="subcellular location">
    <subcellularLocation>
        <location evidence="1">Membrane</location>
        <topology evidence="1">Multi-pass membrane protein</topology>
    </subcellularLocation>
</comment>
<feature type="transmembrane region" description="Helical" evidence="12">
    <location>
        <begin position="341"/>
        <end position="361"/>
    </location>
</feature>
<gene>
    <name evidence="13" type="ordered locus">UWK_00758</name>
</gene>
<name>M1PLJ1_DESSD</name>
<dbReference type="Gene3D" id="3.90.550.10">
    <property type="entry name" value="Spore Coat Polysaccharide Biosynthesis Protein SpsA, Chain A"/>
    <property type="match status" value="1"/>
</dbReference>
<dbReference type="PANTHER" id="PTHR43867:SF4">
    <property type="entry name" value="BETA-(1-3)-GLUCOSYL TRANSFERASE"/>
    <property type="match status" value="1"/>
</dbReference>
<dbReference type="SUPFAM" id="SSF53448">
    <property type="entry name" value="Nucleotide-diphospho-sugar transferases"/>
    <property type="match status" value="1"/>
</dbReference>
<dbReference type="EC" id="2.4.1.336" evidence="9"/>
<protein>
    <recommendedName>
        <fullName evidence="10">Beta-monoglucosyldiacylglycerol synthase</fullName>
        <ecNumber evidence="9">2.4.1.336</ecNumber>
    </recommendedName>
    <alternativeName>
        <fullName evidence="11">UDP-glucose:1,2-diacylglycerol 3-beta-D-glucosyltransferase</fullName>
    </alternativeName>
</protein>
<dbReference type="AlphaFoldDB" id="M1PLJ1"/>
<evidence type="ECO:0000256" key="7">
    <source>
        <dbReference type="ARBA" id="ARBA00023136"/>
    </source>
</evidence>
<dbReference type="PANTHER" id="PTHR43867">
    <property type="entry name" value="CELLULOSE SYNTHASE CATALYTIC SUBUNIT A [UDP-FORMING]"/>
    <property type="match status" value="1"/>
</dbReference>
<keyword evidence="3" id="KW-0808">Transferase</keyword>
<dbReference type="GO" id="GO:0005886">
    <property type="term" value="C:plasma membrane"/>
    <property type="evidence" value="ECO:0007669"/>
    <property type="project" value="TreeGrafter"/>
</dbReference>
<dbReference type="GO" id="GO:0016758">
    <property type="term" value="F:hexosyltransferase activity"/>
    <property type="evidence" value="ECO:0007669"/>
    <property type="project" value="TreeGrafter"/>
</dbReference>
<feature type="transmembrane region" description="Helical" evidence="12">
    <location>
        <begin position="713"/>
        <end position="735"/>
    </location>
</feature>
<keyword evidence="7 12" id="KW-0472">Membrane</keyword>
<keyword evidence="6 12" id="KW-1133">Transmembrane helix</keyword>